<dbReference type="GO" id="GO:0032196">
    <property type="term" value="P:transposition"/>
    <property type="evidence" value="ECO:0007669"/>
    <property type="project" value="UniProtKB-KW"/>
</dbReference>
<comment type="similarity">
    <text evidence="1">In the C-terminal section; belongs to the transposase 35 family.</text>
</comment>
<sequence length="374" mass="43471">MRKTYKFRIYPTKSQQKQMERSLEICRQVYNRTLAERKTAYEERGETLSKYTLNKLLPEWKKENPDYKEVFSQTLQEVQERVDLAFKHFFRRIRSGEKPGYPRFKGKGWYDSFTYPQMGFKLDRNLLYLSKIGNVRVKVHQEVEGDIKRIIVRRSAYKKWYVSIITECEDIEIPEQTMEQVVGIDVGLSSFATLSDGTTIPNPRFFRLEEKELAKAQRKLSKAPKGSYEHKKAIRIVQRVHERIANKRYNFIHQLSRQLVDEYSFIVFEDLSIKNMLKNHCLAKSIADAAWNMLITATRYKAESAGSLVAFVNPANTSKMCSRCGLLVDKKLADRTHKCNSCGLVLDRDHNAAINILRLGLQSVGIKSVEAHAL</sequence>
<evidence type="ECO:0000256" key="3">
    <source>
        <dbReference type="ARBA" id="ARBA00022578"/>
    </source>
</evidence>
<dbReference type="NCBIfam" id="NF040570">
    <property type="entry name" value="guided_TnpB"/>
    <property type="match status" value="1"/>
</dbReference>
<keyword evidence="3" id="KW-0815">Transposition</keyword>
<dbReference type="RefSeq" id="WP_176965680.1">
    <property type="nucleotide sequence ID" value="NZ_CP058215.1"/>
</dbReference>
<dbReference type="InterPro" id="IPR051399">
    <property type="entry name" value="RNA-guided_DNA_endo/Transpos"/>
</dbReference>
<dbReference type="AlphaFoldDB" id="A0A7D5IPV0"/>
<dbReference type="KEGG" id="mzi:HWN40_10495"/>
<dbReference type="EMBL" id="CP058215">
    <property type="protein sequence ID" value="QLC50625.1"/>
    <property type="molecule type" value="Genomic_DNA"/>
</dbReference>
<feature type="domain" description="Cas12f1-like TNB" evidence="9">
    <location>
        <begin position="291"/>
        <end position="356"/>
    </location>
</feature>
<keyword evidence="12" id="KW-1185">Reference proteome</keyword>
<dbReference type="GO" id="GO:0046872">
    <property type="term" value="F:metal ion binding"/>
    <property type="evidence" value="ECO:0007669"/>
    <property type="project" value="UniProtKB-KW"/>
</dbReference>
<dbReference type="GO" id="GO:0006310">
    <property type="term" value="P:DNA recombination"/>
    <property type="evidence" value="ECO:0007669"/>
    <property type="project" value="UniProtKB-KW"/>
</dbReference>
<dbReference type="NCBIfam" id="TIGR01766">
    <property type="entry name" value="IS200/IS605 family accessory protein TnpB-like domain"/>
    <property type="match status" value="1"/>
</dbReference>
<dbReference type="PANTHER" id="PTHR30405:SF11">
    <property type="entry name" value="RNA-GUIDED DNA ENDONUCLEASE RV2885C-RELATED"/>
    <property type="match status" value="1"/>
</dbReference>
<proteinExistence type="inferred from homology"/>
<evidence type="ECO:0000256" key="1">
    <source>
        <dbReference type="ARBA" id="ARBA00008761"/>
    </source>
</evidence>
<feature type="domain" description="Probable transposase IS891/IS1136/IS1341" evidence="8">
    <location>
        <begin position="166"/>
        <end position="279"/>
    </location>
</feature>
<evidence type="ECO:0000256" key="7">
    <source>
        <dbReference type="ARBA" id="ARBA00023172"/>
    </source>
</evidence>
<evidence type="ECO:0000313" key="12">
    <source>
        <dbReference type="Proteomes" id="UP000509594"/>
    </source>
</evidence>
<evidence type="ECO:0000259" key="8">
    <source>
        <dbReference type="Pfam" id="PF01385"/>
    </source>
</evidence>
<reference evidence="11 12" key="1">
    <citation type="submission" date="2020-06" db="EMBL/GenBank/DDBJ databases">
        <title>Methanolobus halotolerans sp. nov., isolated from a saline lake Tus in Siberia.</title>
        <authorList>
            <person name="Shen Y."/>
            <person name="Chen S.-C."/>
            <person name="Lai M.-C."/>
            <person name="Huang H.-H."/>
            <person name="Chiu H.-H."/>
            <person name="Tang S.-L."/>
            <person name="Rogozin D.Y."/>
            <person name="Degermendzhy A.G."/>
        </authorList>
    </citation>
    <scope>NUCLEOTIDE SEQUENCE [LARGE SCALE GENOMIC DNA]</scope>
    <source>
        <strain evidence="11 12">DSM 21339</strain>
    </source>
</reference>
<evidence type="ECO:0000256" key="4">
    <source>
        <dbReference type="ARBA" id="ARBA00022723"/>
    </source>
</evidence>
<feature type="domain" description="Transposase putative helix-turn-helix" evidence="10">
    <location>
        <begin position="1"/>
        <end position="45"/>
    </location>
</feature>
<keyword evidence="6" id="KW-0238">DNA-binding</keyword>
<dbReference type="Pfam" id="PF12323">
    <property type="entry name" value="HTH_OrfB_IS605"/>
    <property type="match status" value="1"/>
</dbReference>
<evidence type="ECO:0000256" key="6">
    <source>
        <dbReference type="ARBA" id="ARBA00023125"/>
    </source>
</evidence>
<organism evidence="11 12">
    <name type="scientific">Methanolobus zinderi</name>
    <dbReference type="NCBI Taxonomy" id="536044"/>
    <lineage>
        <taxon>Archaea</taxon>
        <taxon>Methanobacteriati</taxon>
        <taxon>Methanobacteriota</taxon>
        <taxon>Stenosarchaea group</taxon>
        <taxon>Methanomicrobia</taxon>
        <taxon>Methanosarcinales</taxon>
        <taxon>Methanosarcinaceae</taxon>
        <taxon>Methanolobus</taxon>
    </lineage>
</organism>
<accession>A0A7D5IPV0</accession>
<dbReference type="Pfam" id="PF01385">
    <property type="entry name" value="OrfB_IS605"/>
    <property type="match status" value="1"/>
</dbReference>
<evidence type="ECO:0000313" key="11">
    <source>
        <dbReference type="EMBL" id="QLC50625.1"/>
    </source>
</evidence>
<evidence type="ECO:0000259" key="10">
    <source>
        <dbReference type="Pfam" id="PF12323"/>
    </source>
</evidence>
<protein>
    <submittedName>
        <fullName evidence="11">IS200/IS605 family element transposase accessory protein TnpB</fullName>
    </submittedName>
</protein>
<dbReference type="GeneID" id="55822108"/>
<dbReference type="Proteomes" id="UP000509594">
    <property type="component" value="Chromosome"/>
</dbReference>
<evidence type="ECO:0000259" key="9">
    <source>
        <dbReference type="Pfam" id="PF07282"/>
    </source>
</evidence>
<dbReference type="InterPro" id="IPR001959">
    <property type="entry name" value="Transposase"/>
</dbReference>
<dbReference type="OrthoDB" id="33505at2157"/>
<keyword evidence="5" id="KW-0862">Zinc</keyword>
<name>A0A7D5IPV0_9EURY</name>
<dbReference type="InterPro" id="IPR010095">
    <property type="entry name" value="Cas12f1-like_TNB"/>
</dbReference>
<dbReference type="InterPro" id="IPR021027">
    <property type="entry name" value="Transposase_put_HTH"/>
</dbReference>
<dbReference type="Pfam" id="PF07282">
    <property type="entry name" value="Cas12f1-like_TNB"/>
    <property type="match status" value="1"/>
</dbReference>
<comment type="similarity">
    <text evidence="2">In the N-terminal section; belongs to the transposase 2 family.</text>
</comment>
<dbReference type="PANTHER" id="PTHR30405">
    <property type="entry name" value="TRANSPOSASE"/>
    <property type="match status" value="1"/>
</dbReference>
<evidence type="ECO:0000256" key="2">
    <source>
        <dbReference type="ARBA" id="ARBA00011044"/>
    </source>
</evidence>
<evidence type="ECO:0000256" key="5">
    <source>
        <dbReference type="ARBA" id="ARBA00022833"/>
    </source>
</evidence>
<gene>
    <name evidence="11" type="primary">tnpB</name>
    <name evidence="11" type="ORF">HWN40_10495</name>
</gene>
<keyword evidence="7" id="KW-0233">DNA recombination</keyword>
<dbReference type="GO" id="GO:0003677">
    <property type="term" value="F:DNA binding"/>
    <property type="evidence" value="ECO:0007669"/>
    <property type="project" value="UniProtKB-KW"/>
</dbReference>
<keyword evidence="4" id="KW-0479">Metal-binding</keyword>